<evidence type="ECO:0000313" key="2">
    <source>
        <dbReference type="EMBL" id="NYD67414.1"/>
    </source>
</evidence>
<reference evidence="3 4" key="1">
    <citation type="submission" date="2019-01" db="EMBL/GenBank/DDBJ databases">
        <title>Agromyces.</title>
        <authorList>
            <person name="Li J."/>
        </authorList>
    </citation>
    <scope>NUCLEOTIDE SEQUENCE [LARGE SCALE GENOMIC DNA]</scope>
    <source>
        <strain evidence="3 4">DSM 23870</strain>
    </source>
</reference>
<dbReference type="Proteomes" id="UP000292686">
    <property type="component" value="Unassembled WGS sequence"/>
</dbReference>
<evidence type="ECO:0000313" key="3">
    <source>
        <dbReference type="EMBL" id="RXZ86765.1"/>
    </source>
</evidence>
<dbReference type="RefSeq" id="WP_129173425.1">
    <property type="nucleotide sequence ID" value="NZ_JACCBI010000001.1"/>
</dbReference>
<evidence type="ECO:0000256" key="1">
    <source>
        <dbReference type="SAM" id="Phobius"/>
    </source>
</evidence>
<name>A0A4Q2M402_9MICO</name>
<sequence>MTEANRTDSRRVVTVVATGVIAAALAVAFATFWITQLLTLEGSDRFLMLNTLVAFVVLVWIWVALAIVSLVVARRVAGRPRAILTPALVALGVTALCIVLFVVTLFI</sequence>
<gene>
    <name evidence="2" type="ORF">BJ972_001933</name>
    <name evidence="3" type="ORF">ESP50_06770</name>
</gene>
<keyword evidence="1" id="KW-0812">Transmembrane</keyword>
<keyword evidence="1" id="KW-0472">Membrane</keyword>
<dbReference type="Proteomes" id="UP000581087">
    <property type="component" value="Unassembled WGS sequence"/>
</dbReference>
<keyword evidence="4" id="KW-1185">Reference proteome</keyword>
<feature type="transmembrane region" description="Helical" evidence="1">
    <location>
        <begin position="46"/>
        <end position="71"/>
    </location>
</feature>
<evidence type="ECO:0000313" key="4">
    <source>
        <dbReference type="Proteomes" id="UP000292686"/>
    </source>
</evidence>
<dbReference type="AlphaFoldDB" id="A0A4Q2M402"/>
<proteinExistence type="predicted"/>
<protein>
    <submittedName>
        <fullName evidence="3">Uncharacterized protein</fullName>
    </submittedName>
</protein>
<comment type="caution">
    <text evidence="3">The sequence shown here is derived from an EMBL/GenBank/DDBJ whole genome shotgun (WGS) entry which is preliminary data.</text>
</comment>
<feature type="transmembrane region" description="Helical" evidence="1">
    <location>
        <begin position="12"/>
        <end position="34"/>
    </location>
</feature>
<keyword evidence="1" id="KW-1133">Transmembrane helix</keyword>
<evidence type="ECO:0000313" key="5">
    <source>
        <dbReference type="Proteomes" id="UP000581087"/>
    </source>
</evidence>
<organism evidence="3 4">
    <name type="scientific">Agromyces atrinae</name>
    <dbReference type="NCBI Taxonomy" id="592376"/>
    <lineage>
        <taxon>Bacteria</taxon>
        <taxon>Bacillati</taxon>
        <taxon>Actinomycetota</taxon>
        <taxon>Actinomycetes</taxon>
        <taxon>Micrococcales</taxon>
        <taxon>Microbacteriaceae</taxon>
        <taxon>Agromyces</taxon>
    </lineage>
</organism>
<accession>A0A4Q2M402</accession>
<reference evidence="2 5" key="2">
    <citation type="submission" date="2020-07" db="EMBL/GenBank/DDBJ databases">
        <title>Sequencing the genomes of 1000 actinobacteria strains.</title>
        <authorList>
            <person name="Klenk H.-P."/>
        </authorList>
    </citation>
    <scope>NUCLEOTIDE SEQUENCE [LARGE SCALE GENOMIC DNA]</scope>
    <source>
        <strain evidence="2 5">DSM 23870</strain>
    </source>
</reference>
<feature type="transmembrane region" description="Helical" evidence="1">
    <location>
        <begin position="83"/>
        <end position="106"/>
    </location>
</feature>
<dbReference type="EMBL" id="JACCBI010000001">
    <property type="protein sequence ID" value="NYD67414.1"/>
    <property type="molecule type" value="Genomic_DNA"/>
</dbReference>
<dbReference type="EMBL" id="SDPM01000003">
    <property type="protein sequence ID" value="RXZ86765.1"/>
    <property type="molecule type" value="Genomic_DNA"/>
</dbReference>